<dbReference type="Gene3D" id="1.10.510.10">
    <property type="entry name" value="Transferase(Phosphotransferase) domain 1"/>
    <property type="match status" value="1"/>
</dbReference>
<keyword evidence="3" id="KW-1185">Reference proteome</keyword>
<name>A0A1H8EXC6_9BACL</name>
<dbReference type="OrthoDB" id="2985620at2"/>
<keyword evidence="1" id="KW-1133">Transmembrane helix</keyword>
<proteinExistence type="predicted"/>
<evidence type="ECO:0000256" key="1">
    <source>
        <dbReference type="SAM" id="Phobius"/>
    </source>
</evidence>
<gene>
    <name evidence="2" type="ORF">SAMN05444955_107218</name>
</gene>
<dbReference type="RefSeq" id="WP_089968169.1">
    <property type="nucleotide sequence ID" value="NZ_FOCQ01000007.1"/>
</dbReference>
<dbReference type="InterPro" id="IPR011009">
    <property type="entry name" value="Kinase-like_dom_sf"/>
</dbReference>
<keyword evidence="1" id="KW-0472">Membrane</keyword>
<accession>A0A1H8EXC6</accession>
<reference evidence="2 3" key="1">
    <citation type="submission" date="2016-10" db="EMBL/GenBank/DDBJ databases">
        <authorList>
            <person name="de Groot N.N."/>
        </authorList>
    </citation>
    <scope>NUCLEOTIDE SEQUENCE [LARGE SCALE GENOMIC DNA]</scope>
    <source>
        <strain evidence="2 3">DSM 46701</strain>
    </source>
</reference>
<organism evidence="2 3">
    <name type="scientific">Lihuaxuella thermophila</name>
    <dbReference type="NCBI Taxonomy" id="1173111"/>
    <lineage>
        <taxon>Bacteria</taxon>
        <taxon>Bacillati</taxon>
        <taxon>Bacillota</taxon>
        <taxon>Bacilli</taxon>
        <taxon>Bacillales</taxon>
        <taxon>Thermoactinomycetaceae</taxon>
        <taxon>Lihuaxuella</taxon>
    </lineage>
</organism>
<feature type="transmembrane region" description="Helical" evidence="1">
    <location>
        <begin position="231"/>
        <end position="255"/>
    </location>
</feature>
<sequence>MKDRKKFYEHFQVEDVLAFSLGSLLLARSPAGEQVLLHEINKMRSLPSDYKDILTKLNHPHLVPSREIYDDGEYVVIVYPVLFGDPLTLLVTPEKPLDSAKALNLYRQLLQSVKELSELPVPIVTTLDPRNIVMAGDHPYLLFFDIGERGPQREDDEAWRGLLYYLVTGIRSKYKPYPSLSEIKLDPDLPDSIQLLIQESLNPRRTLTDIIQLAQNTALPLHRKKKDSFKLHSVTIPAAVSAAILSILFMGYFVMYTDALNMGNHSVRTPDQTAGESVRVVEQIPSIRFNGSEVTSHLAKQPVSGITHIQFHIIQNKLGPFSASFLSEETSQQYGIRLDSIGELSVVGEQYKQEQNFAQPSVRNSKSFWLNSKHSYQVDLYYIPNERLRISVKDLYEKTEWMTVGPLMKDENYRFRFRGNERTTVSQVSISRFHDSQTALEKWMNGHQWDLAHGEVLADQKGIRVQPKSQLQISKFGFFSFQFFYPEKIPTDPVQLDLETAEGNQLKFIWRKNRNIELNHIDDQLKLTTKKILWDWDPKIPAKVNVHNQDTMVKIEIEQKNKSESLIYYFDRPVLIKKGIVPIEEEMDIKILPVGNGFEG</sequence>
<dbReference type="SUPFAM" id="SSF56112">
    <property type="entry name" value="Protein kinase-like (PK-like)"/>
    <property type="match status" value="1"/>
</dbReference>
<evidence type="ECO:0000313" key="2">
    <source>
        <dbReference type="EMBL" id="SEN24050.1"/>
    </source>
</evidence>
<dbReference type="AlphaFoldDB" id="A0A1H8EXC6"/>
<evidence type="ECO:0000313" key="3">
    <source>
        <dbReference type="Proteomes" id="UP000199695"/>
    </source>
</evidence>
<keyword evidence="1" id="KW-0812">Transmembrane</keyword>
<dbReference type="EMBL" id="FOCQ01000007">
    <property type="protein sequence ID" value="SEN24050.1"/>
    <property type="molecule type" value="Genomic_DNA"/>
</dbReference>
<protein>
    <submittedName>
        <fullName evidence="2">Uncharacterized protein</fullName>
    </submittedName>
</protein>
<dbReference type="Proteomes" id="UP000199695">
    <property type="component" value="Unassembled WGS sequence"/>
</dbReference>